<reference evidence="1" key="1">
    <citation type="submission" date="2020-08" db="EMBL/GenBank/DDBJ databases">
        <title>Multicomponent nature underlies the extraordinary mechanical properties of spider dragline silk.</title>
        <authorList>
            <person name="Kono N."/>
            <person name="Nakamura H."/>
            <person name="Mori M."/>
            <person name="Yoshida Y."/>
            <person name="Ohtoshi R."/>
            <person name="Malay A.D."/>
            <person name="Moran D.A.P."/>
            <person name="Tomita M."/>
            <person name="Numata K."/>
            <person name="Arakawa K."/>
        </authorList>
    </citation>
    <scope>NUCLEOTIDE SEQUENCE</scope>
</reference>
<dbReference type="Proteomes" id="UP000887013">
    <property type="component" value="Unassembled WGS sequence"/>
</dbReference>
<evidence type="ECO:0000313" key="1">
    <source>
        <dbReference type="EMBL" id="GFT67410.1"/>
    </source>
</evidence>
<dbReference type="AlphaFoldDB" id="A0A8X6PGP4"/>
<sequence>MPRRSSLYNGKRLYSAVPLVFITLPATSCRLLVLLMPAASASARTLGVQTACVLLQQTRPAVTCLSCVSLFHRQHNANTDKYIHIILYLCQPAQRCWRTMAILPANLGGVDGERAHTVRSRHRISLSHAVLASRHLRVPCCIVAFPCADAYI</sequence>
<gene>
    <name evidence="1" type="ORF">NPIL_308981</name>
</gene>
<proteinExistence type="predicted"/>
<keyword evidence="2" id="KW-1185">Reference proteome</keyword>
<dbReference type="EMBL" id="BMAW01020302">
    <property type="protein sequence ID" value="GFT67410.1"/>
    <property type="molecule type" value="Genomic_DNA"/>
</dbReference>
<accession>A0A8X6PGP4</accession>
<organism evidence="1 2">
    <name type="scientific">Nephila pilipes</name>
    <name type="common">Giant wood spider</name>
    <name type="synonym">Nephila maculata</name>
    <dbReference type="NCBI Taxonomy" id="299642"/>
    <lineage>
        <taxon>Eukaryota</taxon>
        <taxon>Metazoa</taxon>
        <taxon>Ecdysozoa</taxon>
        <taxon>Arthropoda</taxon>
        <taxon>Chelicerata</taxon>
        <taxon>Arachnida</taxon>
        <taxon>Araneae</taxon>
        <taxon>Araneomorphae</taxon>
        <taxon>Entelegynae</taxon>
        <taxon>Araneoidea</taxon>
        <taxon>Nephilidae</taxon>
        <taxon>Nephila</taxon>
    </lineage>
</organism>
<protein>
    <submittedName>
        <fullName evidence="1">Uncharacterized protein</fullName>
    </submittedName>
</protein>
<comment type="caution">
    <text evidence="1">The sequence shown here is derived from an EMBL/GenBank/DDBJ whole genome shotgun (WGS) entry which is preliminary data.</text>
</comment>
<name>A0A8X6PGP4_NEPPI</name>
<evidence type="ECO:0000313" key="2">
    <source>
        <dbReference type="Proteomes" id="UP000887013"/>
    </source>
</evidence>